<organism evidence="9 10">
    <name type="scientific">Chloropicon roscoffensis</name>
    <dbReference type="NCBI Taxonomy" id="1461544"/>
    <lineage>
        <taxon>Eukaryota</taxon>
        <taxon>Viridiplantae</taxon>
        <taxon>Chlorophyta</taxon>
        <taxon>Chloropicophyceae</taxon>
        <taxon>Chloropicales</taxon>
        <taxon>Chloropicaceae</taxon>
        <taxon>Chloropicon</taxon>
    </lineage>
</organism>
<evidence type="ECO:0000256" key="2">
    <source>
        <dbReference type="ARBA" id="ARBA00005985"/>
    </source>
</evidence>
<feature type="transmembrane region" description="Helical" evidence="8">
    <location>
        <begin position="193"/>
        <end position="226"/>
    </location>
</feature>
<gene>
    <name evidence="9" type="ORF">HKI87_06g45080</name>
</gene>
<accession>A0AAX4P9W7</accession>
<evidence type="ECO:0000256" key="8">
    <source>
        <dbReference type="SAM" id="Phobius"/>
    </source>
</evidence>
<dbReference type="GO" id="GO:0016020">
    <property type="term" value="C:membrane"/>
    <property type="evidence" value="ECO:0007669"/>
    <property type="project" value="UniProtKB-SubCell"/>
</dbReference>
<evidence type="ECO:0000256" key="4">
    <source>
        <dbReference type="ARBA" id="ARBA00022692"/>
    </source>
</evidence>
<evidence type="ECO:0000256" key="5">
    <source>
        <dbReference type="ARBA" id="ARBA00022989"/>
    </source>
</evidence>
<protein>
    <submittedName>
        <fullName evidence="9">Homogentisate phytyltransferase</fullName>
    </submittedName>
</protein>
<feature type="transmembrane region" description="Helical" evidence="8">
    <location>
        <begin position="324"/>
        <end position="346"/>
    </location>
</feature>
<keyword evidence="3" id="KW-0808">Transferase</keyword>
<dbReference type="PANTHER" id="PTHR43009:SF7">
    <property type="entry name" value="HOMOGENTISATE GERANYLGERANYLTRANSFERASE, CHLOROPLASTIC"/>
    <property type="match status" value="1"/>
</dbReference>
<dbReference type="PANTHER" id="PTHR43009">
    <property type="entry name" value="HOMOGENTISATE SOLANESYLTRANSFERASE, CHLOROPLASTIC"/>
    <property type="match status" value="1"/>
</dbReference>
<keyword evidence="4 8" id="KW-0812">Transmembrane</keyword>
<dbReference type="Proteomes" id="UP001472866">
    <property type="component" value="Chromosome 06"/>
</dbReference>
<feature type="transmembrane region" description="Helical" evidence="8">
    <location>
        <begin position="238"/>
        <end position="260"/>
    </location>
</feature>
<dbReference type="Pfam" id="PF01040">
    <property type="entry name" value="UbiA"/>
    <property type="match status" value="1"/>
</dbReference>
<comment type="subcellular location">
    <subcellularLocation>
        <location evidence="1">Membrane</location>
        <topology evidence="1">Multi-pass membrane protein</topology>
    </subcellularLocation>
</comment>
<proteinExistence type="inferred from homology"/>
<dbReference type="GO" id="GO:0016765">
    <property type="term" value="F:transferase activity, transferring alkyl or aryl (other than methyl) groups"/>
    <property type="evidence" value="ECO:0007669"/>
    <property type="project" value="InterPro"/>
</dbReference>
<feature type="region of interest" description="Disordered" evidence="7">
    <location>
        <begin position="1"/>
        <end position="50"/>
    </location>
</feature>
<dbReference type="InterPro" id="IPR000537">
    <property type="entry name" value="UbiA_prenyltransferase"/>
</dbReference>
<name>A0AAX4P9W7_9CHLO</name>
<reference evidence="9 10" key="1">
    <citation type="submission" date="2024-03" db="EMBL/GenBank/DDBJ databases">
        <title>Complete genome sequence of the green alga Chloropicon roscoffensis RCC1871.</title>
        <authorList>
            <person name="Lemieux C."/>
            <person name="Pombert J.-F."/>
            <person name="Otis C."/>
            <person name="Turmel M."/>
        </authorList>
    </citation>
    <scope>NUCLEOTIDE SEQUENCE [LARGE SCALE GENOMIC DNA]</scope>
    <source>
        <strain evidence="9 10">RCC1871</strain>
    </source>
</reference>
<evidence type="ECO:0000256" key="6">
    <source>
        <dbReference type="ARBA" id="ARBA00023136"/>
    </source>
</evidence>
<evidence type="ECO:0000256" key="3">
    <source>
        <dbReference type="ARBA" id="ARBA00022679"/>
    </source>
</evidence>
<dbReference type="AlphaFoldDB" id="A0AAX4P9W7"/>
<dbReference type="InterPro" id="IPR044878">
    <property type="entry name" value="UbiA_sf"/>
</dbReference>
<evidence type="ECO:0000313" key="9">
    <source>
        <dbReference type="EMBL" id="WZN62963.1"/>
    </source>
</evidence>
<comment type="similarity">
    <text evidence="2">Belongs to the UbiA prenyltransferase family.</text>
</comment>
<evidence type="ECO:0000256" key="1">
    <source>
        <dbReference type="ARBA" id="ARBA00004141"/>
    </source>
</evidence>
<sequence length="405" mass="43018">MAGLGCQMAGQGCRARARARDASGVPRRRPRRAAPRSVTPSAVRNAPFQGRWKVPGGRLGQVLEVMPKRRPSVAAGASRPEALDAGEAPARTPSRREKAVKSFDALVRFTRPHTMLGTAVSVTSVSLLALDAASDLTPRFALCLAAALSSALAMNVSIVGLNQVYDVEIDRVNKPYLPLASGEMSIAWGRRTVALSAAASLAVGLASGSAPLVAALVSSLVLGVFYSADLPLLRWKRFPVLAAACILCVRALIVQLGFYAHARLSVLHGTGQNVRLSSSLGLAFGTGFMLLFSVVIALFKDLPDIAGDEGAGVRTLSVALGPRFVFRTCLALLGAAYAAAMVVGLLCTTHWWSAYVTVASHAILGSRLFQLSADVDVGSSKSLYELYMFIWKLFYAEYALLPFIR</sequence>
<dbReference type="EMBL" id="CP151506">
    <property type="protein sequence ID" value="WZN62963.1"/>
    <property type="molecule type" value="Genomic_DNA"/>
</dbReference>
<dbReference type="NCBIfam" id="NF009525">
    <property type="entry name" value="PRK12887.1"/>
    <property type="match status" value="1"/>
</dbReference>
<feature type="region of interest" description="Disordered" evidence="7">
    <location>
        <begin position="70"/>
        <end position="97"/>
    </location>
</feature>
<feature type="transmembrane region" description="Helical" evidence="8">
    <location>
        <begin position="280"/>
        <end position="299"/>
    </location>
</feature>
<keyword evidence="10" id="KW-1185">Reference proteome</keyword>
<keyword evidence="5 8" id="KW-1133">Transmembrane helix</keyword>
<keyword evidence="6 8" id="KW-0472">Membrane</keyword>
<evidence type="ECO:0000256" key="7">
    <source>
        <dbReference type="SAM" id="MobiDB-lite"/>
    </source>
</evidence>
<evidence type="ECO:0000313" key="10">
    <source>
        <dbReference type="Proteomes" id="UP001472866"/>
    </source>
</evidence>
<dbReference type="Gene3D" id="1.10.357.140">
    <property type="entry name" value="UbiA prenyltransferase"/>
    <property type="match status" value="1"/>
</dbReference>